<feature type="compositionally biased region" description="Gly residues" evidence="1">
    <location>
        <begin position="40"/>
        <end position="50"/>
    </location>
</feature>
<evidence type="ECO:0000256" key="1">
    <source>
        <dbReference type="SAM" id="MobiDB-lite"/>
    </source>
</evidence>
<organism evidence="2 3">
    <name type="scientific">Eumeta variegata</name>
    <name type="common">Bagworm moth</name>
    <name type="synonym">Eumeta japonica</name>
    <dbReference type="NCBI Taxonomy" id="151549"/>
    <lineage>
        <taxon>Eukaryota</taxon>
        <taxon>Metazoa</taxon>
        <taxon>Ecdysozoa</taxon>
        <taxon>Arthropoda</taxon>
        <taxon>Hexapoda</taxon>
        <taxon>Insecta</taxon>
        <taxon>Pterygota</taxon>
        <taxon>Neoptera</taxon>
        <taxon>Endopterygota</taxon>
        <taxon>Lepidoptera</taxon>
        <taxon>Glossata</taxon>
        <taxon>Ditrysia</taxon>
        <taxon>Tineoidea</taxon>
        <taxon>Psychidae</taxon>
        <taxon>Oiketicinae</taxon>
        <taxon>Eumeta</taxon>
    </lineage>
</organism>
<dbReference type="EMBL" id="BGZK01000002">
    <property type="protein sequence ID" value="GBO99253.1"/>
    <property type="molecule type" value="Genomic_DNA"/>
</dbReference>
<sequence length="136" mass="14678">MSHRTREAAECLASLSHSTMIGRERPERGGAPFVIDKTRGGGAGRGGRGRGAAKTARAPAASDKPNSKIRSDASQAPVGRRGAKSEAATDCPILERSGRVPHFLRRRRRPALGHCDRYYDDYSYNRGRAQEAAATC</sequence>
<reference evidence="2 3" key="1">
    <citation type="journal article" date="2019" name="Commun. Biol.">
        <title>The bagworm genome reveals a unique fibroin gene that provides high tensile strength.</title>
        <authorList>
            <person name="Kono N."/>
            <person name="Nakamura H."/>
            <person name="Ohtoshi R."/>
            <person name="Tomita M."/>
            <person name="Numata K."/>
            <person name="Arakawa K."/>
        </authorList>
    </citation>
    <scope>NUCLEOTIDE SEQUENCE [LARGE SCALE GENOMIC DNA]</scope>
</reference>
<accession>A0A4C1SB16</accession>
<evidence type="ECO:0000313" key="3">
    <source>
        <dbReference type="Proteomes" id="UP000299102"/>
    </source>
</evidence>
<proteinExistence type="predicted"/>
<dbReference type="AlphaFoldDB" id="A0A4C1SB16"/>
<dbReference type="Proteomes" id="UP000299102">
    <property type="component" value="Unassembled WGS sequence"/>
</dbReference>
<name>A0A4C1SB16_EUMVA</name>
<gene>
    <name evidence="2" type="ORF">EVAR_526_1</name>
</gene>
<protein>
    <submittedName>
        <fullName evidence="2">Uncharacterized protein</fullName>
    </submittedName>
</protein>
<feature type="region of interest" description="Disordered" evidence="1">
    <location>
        <begin position="1"/>
        <end position="91"/>
    </location>
</feature>
<keyword evidence="3" id="KW-1185">Reference proteome</keyword>
<evidence type="ECO:0000313" key="2">
    <source>
        <dbReference type="EMBL" id="GBO99253.1"/>
    </source>
</evidence>
<comment type="caution">
    <text evidence="2">The sequence shown here is derived from an EMBL/GenBank/DDBJ whole genome shotgun (WGS) entry which is preliminary data.</text>
</comment>